<dbReference type="InParanoid" id="I2H549"/>
<gene>
    <name evidence="2" type="primary">TBLA0E04480</name>
    <name evidence="2" type="ORF">TBLA_0E04480</name>
</gene>
<evidence type="ECO:0000256" key="1">
    <source>
        <dbReference type="SAM" id="Phobius"/>
    </source>
</evidence>
<sequence length="327" mass="38579">MFVVELSKTSLVIIISIVIFGLETLINYLHQFKFQDNIHNDNNNNHNLFIHHNSKQIIVFGIFYILINLIGIYLHSCQDNTLIPSTNEGTLLASKIGKDFDFDDFNGLLLIFFSIFSYTVLNILQKRLFTINYSNLRHFFVETRRLDFNSILKLYYKYEANIIKLTFLIDLYLLIVPFFILKLSICKNCIIIPTLLSILLISYNFIEIINSSVENGNLIYITLNIVSIIVHKAFTILISNKNIESVNYTPISLKIPLFLELIFFIYIYTTENSIRDSNLNRQKLTKTRLGKKTSCNRYNMFSFNKYRYERNRYLNFEHGKFFRSYSI</sequence>
<feature type="transmembrane region" description="Helical" evidence="1">
    <location>
        <begin position="105"/>
        <end position="124"/>
    </location>
</feature>
<feature type="transmembrane region" description="Helical" evidence="1">
    <location>
        <begin position="12"/>
        <end position="29"/>
    </location>
</feature>
<feature type="transmembrane region" description="Helical" evidence="1">
    <location>
        <begin position="190"/>
        <end position="206"/>
    </location>
</feature>
<accession>I2H549</accession>
<feature type="transmembrane region" description="Helical" evidence="1">
    <location>
        <begin position="251"/>
        <end position="269"/>
    </location>
</feature>
<feature type="transmembrane region" description="Helical" evidence="1">
    <location>
        <begin position="162"/>
        <end position="184"/>
    </location>
</feature>
<keyword evidence="1" id="KW-0812">Transmembrane</keyword>
<dbReference type="GeneID" id="14496574"/>
<dbReference type="EMBL" id="HE806320">
    <property type="protein sequence ID" value="CCH61501.1"/>
    <property type="molecule type" value="Genomic_DNA"/>
</dbReference>
<evidence type="ECO:0000313" key="2">
    <source>
        <dbReference type="EMBL" id="CCH61501.1"/>
    </source>
</evidence>
<evidence type="ECO:0000313" key="3">
    <source>
        <dbReference type="Proteomes" id="UP000002866"/>
    </source>
</evidence>
<name>I2H549_HENB6</name>
<dbReference type="RefSeq" id="XP_004181020.1">
    <property type="nucleotide sequence ID" value="XM_004180972.1"/>
</dbReference>
<dbReference type="AlphaFoldDB" id="I2H549"/>
<reference evidence="2 3" key="1">
    <citation type="journal article" date="2011" name="Proc. Natl. Acad. Sci. U.S.A.">
        <title>Evolutionary erosion of yeast sex chromosomes by mating-type switching accidents.</title>
        <authorList>
            <person name="Gordon J.L."/>
            <person name="Armisen D."/>
            <person name="Proux-Wera E."/>
            <person name="Oheigeartaigh S.S."/>
            <person name="Byrne K.P."/>
            <person name="Wolfe K.H."/>
        </authorList>
    </citation>
    <scope>NUCLEOTIDE SEQUENCE [LARGE SCALE GENOMIC DNA]</scope>
    <source>
        <strain evidence="3">ATCC 34711 / CBS 6284 / DSM 70876 / NBRC 10599 / NRRL Y-10934 / UCD 77-7</strain>
    </source>
</reference>
<organism evidence="2 3">
    <name type="scientific">Henningerozyma blattae (strain ATCC 34711 / CBS 6284 / DSM 70876 / NBRC 10599 / NRRL Y-10934 / UCD 77-7)</name>
    <name type="common">Yeast</name>
    <name type="synonym">Tetrapisispora blattae</name>
    <dbReference type="NCBI Taxonomy" id="1071380"/>
    <lineage>
        <taxon>Eukaryota</taxon>
        <taxon>Fungi</taxon>
        <taxon>Dikarya</taxon>
        <taxon>Ascomycota</taxon>
        <taxon>Saccharomycotina</taxon>
        <taxon>Saccharomycetes</taxon>
        <taxon>Saccharomycetales</taxon>
        <taxon>Saccharomycetaceae</taxon>
        <taxon>Henningerozyma</taxon>
    </lineage>
</organism>
<feature type="transmembrane region" description="Helical" evidence="1">
    <location>
        <begin position="57"/>
        <end position="75"/>
    </location>
</feature>
<dbReference type="Proteomes" id="UP000002866">
    <property type="component" value="Chromosome 5"/>
</dbReference>
<dbReference type="HOGENOM" id="CLU_850402_0_0_1"/>
<protein>
    <submittedName>
        <fullName evidence="2">Uncharacterized protein</fullName>
    </submittedName>
</protein>
<feature type="transmembrane region" description="Helical" evidence="1">
    <location>
        <begin position="218"/>
        <end position="239"/>
    </location>
</feature>
<keyword evidence="1" id="KW-1133">Transmembrane helix</keyword>
<keyword evidence="1" id="KW-0472">Membrane</keyword>
<dbReference type="KEGG" id="tbl:TBLA_0E04480"/>
<keyword evidence="3" id="KW-1185">Reference proteome</keyword>
<proteinExistence type="predicted"/>